<dbReference type="InterPro" id="IPR000796">
    <property type="entry name" value="Asp_trans"/>
</dbReference>
<dbReference type="EMBL" id="BSYO01000027">
    <property type="protein sequence ID" value="GMH24385.1"/>
    <property type="molecule type" value="Genomic_DNA"/>
</dbReference>
<evidence type="ECO:0000313" key="6">
    <source>
        <dbReference type="EMBL" id="GMH24385.1"/>
    </source>
</evidence>
<organism evidence="6 7">
    <name type="scientific">Nepenthes gracilis</name>
    <name type="common">Slender pitcher plant</name>
    <dbReference type="NCBI Taxonomy" id="150966"/>
    <lineage>
        <taxon>Eukaryota</taxon>
        <taxon>Viridiplantae</taxon>
        <taxon>Streptophyta</taxon>
        <taxon>Embryophyta</taxon>
        <taxon>Tracheophyta</taxon>
        <taxon>Spermatophyta</taxon>
        <taxon>Magnoliopsida</taxon>
        <taxon>eudicotyledons</taxon>
        <taxon>Gunneridae</taxon>
        <taxon>Pentapetalae</taxon>
        <taxon>Caryophyllales</taxon>
        <taxon>Nepenthaceae</taxon>
        <taxon>Nepenthes</taxon>
    </lineage>
</organism>
<evidence type="ECO:0000256" key="1">
    <source>
        <dbReference type="ARBA" id="ARBA00001933"/>
    </source>
</evidence>
<dbReference type="AlphaFoldDB" id="A0AAD3T7J3"/>
<dbReference type="GO" id="GO:0008483">
    <property type="term" value="F:transaminase activity"/>
    <property type="evidence" value="ECO:0007669"/>
    <property type="project" value="UniProtKB-KW"/>
</dbReference>
<evidence type="ECO:0000313" key="7">
    <source>
        <dbReference type="Proteomes" id="UP001279734"/>
    </source>
</evidence>
<keyword evidence="4" id="KW-0808">Transferase</keyword>
<dbReference type="GO" id="GO:0006520">
    <property type="term" value="P:amino acid metabolic process"/>
    <property type="evidence" value="ECO:0007669"/>
    <property type="project" value="InterPro"/>
</dbReference>
<name>A0AAD3T7J3_NEPGR</name>
<dbReference type="Proteomes" id="UP001279734">
    <property type="component" value="Unassembled WGS sequence"/>
</dbReference>
<dbReference type="PANTHER" id="PTHR11879">
    <property type="entry name" value="ASPARTATE AMINOTRANSFERASE"/>
    <property type="match status" value="1"/>
</dbReference>
<keyword evidence="3" id="KW-0032">Aminotransferase</keyword>
<evidence type="ECO:0000256" key="2">
    <source>
        <dbReference type="ARBA" id="ARBA00011738"/>
    </source>
</evidence>
<evidence type="ECO:0000256" key="5">
    <source>
        <dbReference type="ARBA" id="ARBA00022898"/>
    </source>
</evidence>
<reference evidence="6" key="1">
    <citation type="submission" date="2023-05" db="EMBL/GenBank/DDBJ databases">
        <title>Nepenthes gracilis genome sequencing.</title>
        <authorList>
            <person name="Fukushima K."/>
        </authorList>
    </citation>
    <scope>NUCLEOTIDE SEQUENCE</scope>
    <source>
        <strain evidence="6">SING2019-196</strain>
    </source>
</reference>
<comment type="subunit">
    <text evidence="2">Homodimer.</text>
</comment>
<sequence length="176" mass="20312">MAYSLYLSLQYLPIEGLVAFNKETADSLLGKDNPIFKQHEVATIQGNHPNIFNDATVPWIEYRYCYPKTVGMDFDRMITDMKACVDPTTQALTQLLDSGRKLLMLFKRRTTFHTLMSYTRNIRPIHGLLILLPPIGRRGEKTMLESLLFRGVLGCNFVKHTLKFSFFERIALYLLS</sequence>
<dbReference type="PANTHER" id="PTHR11879:SF46">
    <property type="entry name" value="ASPARTATE AMINOTRANSFERASE, CYTOPLASMIC"/>
    <property type="match status" value="1"/>
</dbReference>
<protein>
    <submittedName>
        <fullName evidence="6">Uncharacterized protein</fullName>
    </submittedName>
</protein>
<comment type="caution">
    <text evidence="6">The sequence shown here is derived from an EMBL/GenBank/DDBJ whole genome shotgun (WGS) entry which is preliminary data.</text>
</comment>
<evidence type="ECO:0000256" key="4">
    <source>
        <dbReference type="ARBA" id="ARBA00022679"/>
    </source>
</evidence>
<keyword evidence="7" id="KW-1185">Reference proteome</keyword>
<proteinExistence type="predicted"/>
<comment type="cofactor">
    <cofactor evidence="1">
        <name>pyridoxal 5'-phosphate</name>
        <dbReference type="ChEBI" id="CHEBI:597326"/>
    </cofactor>
</comment>
<accession>A0AAD3T7J3</accession>
<keyword evidence="5" id="KW-0663">Pyridoxal phosphate</keyword>
<gene>
    <name evidence="6" type="ORF">Nepgr_026228</name>
</gene>
<evidence type="ECO:0000256" key="3">
    <source>
        <dbReference type="ARBA" id="ARBA00022576"/>
    </source>
</evidence>